<proteinExistence type="predicted"/>
<keyword evidence="4" id="KW-1185">Reference proteome</keyword>
<evidence type="ECO:0000256" key="1">
    <source>
        <dbReference type="SAM" id="MobiDB-lite"/>
    </source>
</evidence>
<keyword evidence="2" id="KW-1133">Transmembrane helix</keyword>
<dbReference type="EMBL" id="JBICCN010000078">
    <property type="protein sequence ID" value="KAL3096007.1"/>
    <property type="molecule type" value="Genomic_DNA"/>
</dbReference>
<feature type="compositionally biased region" description="Polar residues" evidence="1">
    <location>
        <begin position="35"/>
        <end position="47"/>
    </location>
</feature>
<evidence type="ECO:0000256" key="2">
    <source>
        <dbReference type="SAM" id="Phobius"/>
    </source>
</evidence>
<feature type="transmembrane region" description="Helical" evidence="2">
    <location>
        <begin position="125"/>
        <end position="153"/>
    </location>
</feature>
<accession>A0ABD2JZE5</accession>
<gene>
    <name evidence="3" type="ORF">niasHS_005766</name>
</gene>
<feature type="region of interest" description="Disordered" evidence="1">
    <location>
        <begin position="1"/>
        <end position="51"/>
    </location>
</feature>
<evidence type="ECO:0008006" key="5">
    <source>
        <dbReference type="Google" id="ProtNLM"/>
    </source>
</evidence>
<sequence length="176" mass="19055">MTDFEHRSVPPSAPPVDFCPSSPPPSYASSPTAPRNNANDGQQQNTAKGCFLPSCKNAKSATKENDAGGTEPSQPTSAAVVVPMAKDKVTILCLGHNSQCCQSADRFAIFQSVSGRRSRNKLRKLLAFGCCAFSVIIFGFFAFAVGFIFVVLVDSQMTENDAFDQYQMRMFGHHFG</sequence>
<comment type="caution">
    <text evidence="3">The sequence shown here is derived from an EMBL/GenBank/DDBJ whole genome shotgun (WGS) entry which is preliminary data.</text>
</comment>
<keyword evidence="2" id="KW-0812">Transmembrane</keyword>
<protein>
    <recommendedName>
        <fullName evidence="5">Transmembrane protein</fullName>
    </recommendedName>
</protein>
<reference evidence="3 4" key="1">
    <citation type="submission" date="2024-10" db="EMBL/GenBank/DDBJ databases">
        <authorList>
            <person name="Kim D."/>
        </authorList>
    </citation>
    <scope>NUCLEOTIDE SEQUENCE [LARGE SCALE GENOMIC DNA]</scope>
    <source>
        <strain evidence="3">Taebaek</strain>
    </source>
</reference>
<dbReference type="Proteomes" id="UP001620645">
    <property type="component" value="Unassembled WGS sequence"/>
</dbReference>
<name>A0ABD2JZE5_HETSC</name>
<organism evidence="3 4">
    <name type="scientific">Heterodera schachtii</name>
    <name type="common">Sugarbeet cyst nematode worm</name>
    <name type="synonym">Tylenchus schachtii</name>
    <dbReference type="NCBI Taxonomy" id="97005"/>
    <lineage>
        <taxon>Eukaryota</taxon>
        <taxon>Metazoa</taxon>
        <taxon>Ecdysozoa</taxon>
        <taxon>Nematoda</taxon>
        <taxon>Chromadorea</taxon>
        <taxon>Rhabditida</taxon>
        <taxon>Tylenchina</taxon>
        <taxon>Tylenchomorpha</taxon>
        <taxon>Tylenchoidea</taxon>
        <taxon>Heteroderidae</taxon>
        <taxon>Heteroderinae</taxon>
        <taxon>Heterodera</taxon>
    </lineage>
</organism>
<evidence type="ECO:0000313" key="3">
    <source>
        <dbReference type="EMBL" id="KAL3096007.1"/>
    </source>
</evidence>
<evidence type="ECO:0000313" key="4">
    <source>
        <dbReference type="Proteomes" id="UP001620645"/>
    </source>
</evidence>
<keyword evidence="2" id="KW-0472">Membrane</keyword>
<dbReference type="AlphaFoldDB" id="A0ABD2JZE5"/>